<dbReference type="InterPro" id="IPR020479">
    <property type="entry name" value="HD_metazoa"/>
</dbReference>
<keyword evidence="13" id="KW-1185">Reference proteome</keyword>
<dbReference type="FunFam" id="1.10.10.60:FF:000398">
    <property type="entry name" value="Homeobox protein lin-39"/>
    <property type="match status" value="1"/>
</dbReference>
<reference evidence="12" key="1">
    <citation type="submission" date="2020-09" db="EMBL/GenBank/DDBJ databases">
        <authorList>
            <person name="Kikuchi T."/>
        </authorList>
    </citation>
    <scope>NUCLEOTIDE SEQUENCE</scope>
    <source>
        <strain evidence="12">SH1</strain>
    </source>
</reference>
<gene>
    <name evidence="12" type="ORF">BOKJ2_LOCUS5927</name>
</gene>
<dbReference type="PROSITE" id="PS00032">
    <property type="entry name" value="ANTENNAPEDIA"/>
    <property type="match status" value="1"/>
</dbReference>
<comment type="similarity">
    <text evidence="10">Belongs to the Antp homeobox family.</text>
</comment>
<dbReference type="PRINTS" id="PR00025">
    <property type="entry name" value="ANTENNAPEDIA"/>
</dbReference>
<evidence type="ECO:0000256" key="6">
    <source>
        <dbReference type="ARBA" id="ARBA00023163"/>
    </source>
</evidence>
<dbReference type="GO" id="GO:0000978">
    <property type="term" value="F:RNA polymerase II cis-regulatory region sequence-specific DNA binding"/>
    <property type="evidence" value="ECO:0007669"/>
    <property type="project" value="TreeGrafter"/>
</dbReference>
<dbReference type="GO" id="GO:0048337">
    <property type="term" value="P:positive regulation of mesodermal cell fate specification"/>
    <property type="evidence" value="ECO:0007669"/>
    <property type="project" value="UniProtKB-ARBA"/>
</dbReference>
<evidence type="ECO:0000256" key="7">
    <source>
        <dbReference type="ARBA" id="ARBA00023242"/>
    </source>
</evidence>
<organism evidence="12 13">
    <name type="scientific">Bursaphelenchus okinawaensis</name>
    <dbReference type="NCBI Taxonomy" id="465554"/>
    <lineage>
        <taxon>Eukaryota</taxon>
        <taxon>Metazoa</taxon>
        <taxon>Ecdysozoa</taxon>
        <taxon>Nematoda</taxon>
        <taxon>Chromadorea</taxon>
        <taxon>Rhabditida</taxon>
        <taxon>Tylenchina</taxon>
        <taxon>Tylenchomorpha</taxon>
        <taxon>Aphelenchoidea</taxon>
        <taxon>Aphelenchoididae</taxon>
        <taxon>Bursaphelenchus</taxon>
    </lineage>
</organism>
<dbReference type="PANTHER" id="PTHR45771">
    <property type="entry name" value="HOMEOTIC PROTEIN DEFORMED"/>
    <property type="match status" value="1"/>
</dbReference>
<evidence type="ECO:0000256" key="9">
    <source>
        <dbReference type="RuleBase" id="RU000682"/>
    </source>
</evidence>
<dbReference type="PANTHER" id="PTHR45771:SF6">
    <property type="entry name" value="HOMEOTIC PROTEIN SEX COMBS REDUCED"/>
    <property type="match status" value="1"/>
</dbReference>
<feature type="domain" description="Homeobox" evidence="11">
    <location>
        <begin position="143"/>
        <end position="203"/>
    </location>
</feature>
<evidence type="ECO:0000256" key="1">
    <source>
        <dbReference type="ARBA" id="ARBA00004123"/>
    </source>
</evidence>
<dbReference type="InterPro" id="IPR017970">
    <property type="entry name" value="Homeobox_CS"/>
</dbReference>
<evidence type="ECO:0000313" key="13">
    <source>
        <dbReference type="Proteomes" id="UP000614601"/>
    </source>
</evidence>
<dbReference type="Proteomes" id="UP000614601">
    <property type="component" value="Unassembled WGS sequence"/>
</dbReference>
<evidence type="ECO:0000256" key="4">
    <source>
        <dbReference type="ARBA" id="ARBA00023125"/>
    </source>
</evidence>
<dbReference type="Proteomes" id="UP000783686">
    <property type="component" value="Unassembled WGS sequence"/>
</dbReference>
<keyword evidence="4 8" id="KW-0238">DNA-binding</keyword>
<dbReference type="CDD" id="cd00086">
    <property type="entry name" value="homeodomain"/>
    <property type="match status" value="1"/>
</dbReference>
<dbReference type="InterPro" id="IPR001356">
    <property type="entry name" value="HD"/>
</dbReference>
<dbReference type="Gene3D" id="1.10.10.60">
    <property type="entry name" value="Homeodomain-like"/>
    <property type="match status" value="1"/>
</dbReference>
<keyword evidence="3" id="KW-0805">Transcription regulation</keyword>
<dbReference type="GO" id="GO:0000981">
    <property type="term" value="F:DNA-binding transcription factor activity, RNA polymerase II-specific"/>
    <property type="evidence" value="ECO:0007669"/>
    <property type="project" value="InterPro"/>
</dbReference>
<evidence type="ECO:0000256" key="2">
    <source>
        <dbReference type="ARBA" id="ARBA00022473"/>
    </source>
</evidence>
<dbReference type="PROSITE" id="PS50071">
    <property type="entry name" value="HOMEOBOX_2"/>
    <property type="match status" value="1"/>
</dbReference>
<comment type="subcellular location">
    <subcellularLocation>
        <location evidence="1 8 9">Nucleus</location>
    </subcellularLocation>
</comment>
<dbReference type="Pfam" id="PF00046">
    <property type="entry name" value="Homeodomain"/>
    <property type="match status" value="1"/>
</dbReference>
<keyword evidence="7 8" id="KW-0539">Nucleus</keyword>
<evidence type="ECO:0000256" key="8">
    <source>
        <dbReference type="PROSITE-ProRule" id="PRU00108"/>
    </source>
</evidence>
<protein>
    <recommendedName>
        <fullName evidence="11">Homeobox domain-containing protein</fullName>
    </recommendedName>
</protein>
<dbReference type="InterPro" id="IPR050609">
    <property type="entry name" value="Antp_homeobox_Deformed_sf"/>
</dbReference>
<dbReference type="GO" id="GO:0005654">
    <property type="term" value="C:nucleoplasm"/>
    <property type="evidence" value="ECO:0007669"/>
    <property type="project" value="TreeGrafter"/>
</dbReference>
<dbReference type="GO" id="GO:0009952">
    <property type="term" value="P:anterior/posterior pattern specification"/>
    <property type="evidence" value="ECO:0007669"/>
    <property type="project" value="TreeGrafter"/>
</dbReference>
<evidence type="ECO:0000256" key="5">
    <source>
        <dbReference type="ARBA" id="ARBA00023155"/>
    </source>
</evidence>
<dbReference type="SUPFAM" id="SSF46689">
    <property type="entry name" value="Homeodomain-like"/>
    <property type="match status" value="1"/>
</dbReference>
<dbReference type="EMBL" id="CAJFCW020000003">
    <property type="protein sequence ID" value="CAG9103588.1"/>
    <property type="molecule type" value="Genomic_DNA"/>
</dbReference>
<keyword evidence="6" id="KW-0804">Transcription</keyword>
<dbReference type="InterPro" id="IPR009057">
    <property type="entry name" value="Homeodomain-like_sf"/>
</dbReference>
<accession>A0A811KIG7</accession>
<evidence type="ECO:0000259" key="11">
    <source>
        <dbReference type="PROSITE" id="PS50071"/>
    </source>
</evidence>
<evidence type="ECO:0000256" key="3">
    <source>
        <dbReference type="ARBA" id="ARBA00023015"/>
    </source>
</evidence>
<proteinExistence type="inferred from homology"/>
<dbReference type="PROSITE" id="PS00027">
    <property type="entry name" value="HOMEOBOX_1"/>
    <property type="match status" value="1"/>
</dbReference>
<keyword evidence="5 8" id="KW-0371">Homeobox</keyword>
<name>A0A811KIG7_9BILA</name>
<dbReference type="PRINTS" id="PR00024">
    <property type="entry name" value="HOMEOBOX"/>
</dbReference>
<dbReference type="InterPro" id="IPR001827">
    <property type="entry name" value="Homeobox_Antennapedia_CS"/>
</dbReference>
<feature type="DNA-binding region" description="Homeobox" evidence="8">
    <location>
        <begin position="145"/>
        <end position="204"/>
    </location>
</feature>
<dbReference type="OrthoDB" id="6159439at2759"/>
<evidence type="ECO:0000313" key="12">
    <source>
        <dbReference type="EMBL" id="CAD5215106.1"/>
    </source>
</evidence>
<evidence type="ECO:0000256" key="10">
    <source>
        <dbReference type="RuleBase" id="RU004442"/>
    </source>
</evidence>
<comment type="caution">
    <text evidence="12">The sequence shown here is derived from an EMBL/GenBank/DDBJ whole genome shotgun (WGS) entry which is preliminary data.</text>
</comment>
<dbReference type="AlphaFoldDB" id="A0A811KIG7"/>
<dbReference type="GO" id="GO:0045944">
    <property type="term" value="P:positive regulation of transcription by RNA polymerase II"/>
    <property type="evidence" value="ECO:0007669"/>
    <property type="project" value="TreeGrafter"/>
</dbReference>
<keyword evidence="2" id="KW-0217">Developmental protein</keyword>
<dbReference type="EMBL" id="CAJFDH010000003">
    <property type="protein sequence ID" value="CAD5215106.1"/>
    <property type="molecule type" value="Genomic_DNA"/>
</dbReference>
<dbReference type="InterPro" id="IPR017995">
    <property type="entry name" value="Homeobox_antennapedia"/>
</dbReference>
<sequence>MSRSSDNGSTSQPFYDYEASQALSLTATAQLPNNKTFYSNSNSVDSNATTLSNLTSSSTSQLQNCYSMDPRAFQLKNNLCMYGSGLPTPSSSAPTALDWTHQAQLAAYNKDSMKQENEDEDEKTNVAVYPWMTRVHSSNGGNRGEKRQRTAYTRNQVLELEKEFHYNKYLTRKRRIEIAHSLMLTERQVKIWFQNRRMKHKKETKDRPMPGGLGDVGAAMAAQQVGQNQMAVANAMQFPSMGFGHLGFTRNLLLTNNYS</sequence>
<dbReference type="SMART" id="SM00389">
    <property type="entry name" value="HOX"/>
    <property type="match status" value="1"/>
</dbReference>